<feature type="non-terminal residue" evidence="1">
    <location>
        <position position="1"/>
    </location>
</feature>
<organism evidence="1 2">
    <name type="scientific">Caerostris extrusa</name>
    <name type="common">Bark spider</name>
    <name type="synonym">Caerostris bankana</name>
    <dbReference type="NCBI Taxonomy" id="172846"/>
    <lineage>
        <taxon>Eukaryota</taxon>
        <taxon>Metazoa</taxon>
        <taxon>Ecdysozoa</taxon>
        <taxon>Arthropoda</taxon>
        <taxon>Chelicerata</taxon>
        <taxon>Arachnida</taxon>
        <taxon>Araneae</taxon>
        <taxon>Araneomorphae</taxon>
        <taxon>Entelegynae</taxon>
        <taxon>Araneoidea</taxon>
        <taxon>Araneidae</taxon>
        <taxon>Caerostris</taxon>
    </lineage>
</organism>
<accession>A0AAV4UH99</accession>
<protein>
    <submittedName>
        <fullName evidence="1">Uncharacterized protein</fullName>
    </submittedName>
</protein>
<proteinExistence type="predicted"/>
<evidence type="ECO:0000313" key="1">
    <source>
        <dbReference type="EMBL" id="GIY57183.1"/>
    </source>
</evidence>
<dbReference type="EMBL" id="BPLR01012868">
    <property type="protein sequence ID" value="GIY57183.1"/>
    <property type="molecule type" value="Genomic_DNA"/>
</dbReference>
<dbReference type="Proteomes" id="UP001054945">
    <property type="component" value="Unassembled WGS sequence"/>
</dbReference>
<dbReference type="AlphaFoldDB" id="A0AAV4UH99"/>
<sequence>RTLNPHPHRLVHYRAKCYTTLQYYDSEENHGGAIRFLSFLNPILKKKKKETRKRRENEISQSVCRILRIEEKGLGVFRFLGFYGPIASRQEICFRMSWSFDCITMSGGKSSFFEIYI</sequence>
<keyword evidence="2" id="KW-1185">Reference proteome</keyword>
<reference evidence="1 2" key="1">
    <citation type="submission" date="2021-06" db="EMBL/GenBank/DDBJ databases">
        <title>Caerostris extrusa draft genome.</title>
        <authorList>
            <person name="Kono N."/>
            <person name="Arakawa K."/>
        </authorList>
    </citation>
    <scope>NUCLEOTIDE SEQUENCE [LARGE SCALE GENOMIC DNA]</scope>
</reference>
<comment type="caution">
    <text evidence="1">The sequence shown here is derived from an EMBL/GenBank/DDBJ whole genome shotgun (WGS) entry which is preliminary data.</text>
</comment>
<evidence type="ECO:0000313" key="2">
    <source>
        <dbReference type="Proteomes" id="UP001054945"/>
    </source>
</evidence>
<name>A0AAV4UH99_CAEEX</name>
<gene>
    <name evidence="1" type="ORF">CEXT_339051</name>
</gene>